<dbReference type="PANTHER" id="PTHR34512:SF30">
    <property type="entry name" value="OUTER MEMBRANE PROTEIN ASSEMBLY FACTOR BAMB"/>
    <property type="match status" value="1"/>
</dbReference>
<reference evidence="4 5" key="1">
    <citation type="submission" date="2024-01" db="EMBL/GenBank/DDBJ databases">
        <title>Genome analysis.</title>
        <authorList>
            <person name="Zhang K."/>
        </authorList>
    </citation>
    <scope>NUCLEOTIDE SEQUENCE [LARGE SCALE GENOMIC DNA]</scope>
    <source>
        <strain evidence="4 5">CGMCC 4.1753</strain>
    </source>
</reference>
<keyword evidence="2" id="KW-1133">Transmembrane helix</keyword>
<keyword evidence="5" id="KW-1185">Reference proteome</keyword>
<dbReference type="EMBL" id="JAYXNZ010000002">
    <property type="protein sequence ID" value="MEC7054585.1"/>
    <property type="molecule type" value="Genomic_DNA"/>
</dbReference>
<comment type="caution">
    <text evidence="4">The sequence shown here is derived from an EMBL/GenBank/DDBJ whole genome shotgun (WGS) entry which is preliminary data.</text>
</comment>
<organism evidence="4 5">
    <name type="scientific">Streptomyces violaceochromogenes</name>
    <dbReference type="NCBI Taxonomy" id="67377"/>
    <lineage>
        <taxon>Bacteria</taxon>
        <taxon>Bacillati</taxon>
        <taxon>Actinomycetota</taxon>
        <taxon>Actinomycetes</taxon>
        <taxon>Kitasatosporales</taxon>
        <taxon>Streptomycetaceae</taxon>
        <taxon>Streptomyces</taxon>
    </lineage>
</organism>
<dbReference type="Pfam" id="PF13360">
    <property type="entry name" value="PQQ_2"/>
    <property type="match status" value="1"/>
</dbReference>
<dbReference type="SMART" id="SM00564">
    <property type="entry name" value="PQQ"/>
    <property type="match status" value="5"/>
</dbReference>
<dbReference type="Gene3D" id="2.130.10.10">
    <property type="entry name" value="YVTN repeat-like/Quinoprotein amine dehydrogenase"/>
    <property type="match status" value="1"/>
</dbReference>
<accession>A0ABU6LZZ2</accession>
<feature type="domain" description="Pyrrolo-quinoline quinone repeat" evidence="3">
    <location>
        <begin position="117"/>
        <end position="361"/>
    </location>
</feature>
<evidence type="ECO:0000313" key="4">
    <source>
        <dbReference type="EMBL" id="MEC7054585.1"/>
    </source>
</evidence>
<feature type="region of interest" description="Disordered" evidence="1">
    <location>
        <begin position="67"/>
        <end position="96"/>
    </location>
</feature>
<name>A0ABU6LZZ2_9ACTN</name>
<dbReference type="Gene3D" id="2.40.128.630">
    <property type="match status" value="1"/>
</dbReference>
<dbReference type="InterPro" id="IPR011047">
    <property type="entry name" value="Quinoprotein_ADH-like_sf"/>
</dbReference>
<evidence type="ECO:0000259" key="3">
    <source>
        <dbReference type="Pfam" id="PF13360"/>
    </source>
</evidence>
<keyword evidence="2" id="KW-0812">Transmembrane</keyword>
<dbReference type="Proteomes" id="UP001353952">
    <property type="component" value="Unassembled WGS sequence"/>
</dbReference>
<dbReference type="SUPFAM" id="SSF50998">
    <property type="entry name" value="Quinoprotein alcohol dehydrogenase-like"/>
    <property type="match status" value="1"/>
</dbReference>
<evidence type="ECO:0000256" key="2">
    <source>
        <dbReference type="SAM" id="Phobius"/>
    </source>
</evidence>
<sequence>MTTERAEEKVRETLNAVALDRVRAPANLVEQVVRRRSRRRFSQAAGAAVAVAAISVGAVFGFGGGTGHDRPVRPATSPATPPEGWEPWQSNSPGASERGCLVDGSALYCSGSEYDAAKIDANTGKRLWTVKVNREGDGIDHPFAVRDGVVYAYRNHTARNAPDGDYAGGTDLMAVDADTGDVLWKVEMPQDDRTAQAAMLIDGAVLANTPSVRTMSALDPLTGKEKWRHTWDKGTVCQRAVLSGVPYLACLPDVEKPEATEVLRLDPATGSATKVATLPGGQQLMGTTGDRLVLIAAQGEGEGGKDLRLTTVSGSGERVSRPYRTVGATATSEVIGGRLISVSWQGKASAYSLTTGKTLWTRPAGVEMPDQDTMQEFASPVASKRQGVVYFLGSDGELSGLDLRTGKQVWRGHADLGKPRPGIADRPQLLLYEDVLVARNGSKLVSLLPRTGG</sequence>
<dbReference type="InterPro" id="IPR002372">
    <property type="entry name" value="PQQ_rpt_dom"/>
</dbReference>
<proteinExistence type="predicted"/>
<gene>
    <name evidence="4" type="ORF">RFN57_20185</name>
</gene>
<dbReference type="InterPro" id="IPR015943">
    <property type="entry name" value="WD40/YVTN_repeat-like_dom_sf"/>
</dbReference>
<keyword evidence="2" id="KW-0472">Membrane</keyword>
<dbReference type="RefSeq" id="WP_191847127.1">
    <property type="nucleotide sequence ID" value="NZ_BMUO01000005.1"/>
</dbReference>
<dbReference type="Gene3D" id="2.40.10.480">
    <property type="match status" value="1"/>
</dbReference>
<evidence type="ECO:0000313" key="5">
    <source>
        <dbReference type="Proteomes" id="UP001353952"/>
    </source>
</evidence>
<feature type="transmembrane region" description="Helical" evidence="2">
    <location>
        <begin position="44"/>
        <end position="64"/>
    </location>
</feature>
<evidence type="ECO:0000256" key="1">
    <source>
        <dbReference type="SAM" id="MobiDB-lite"/>
    </source>
</evidence>
<dbReference type="InterPro" id="IPR018391">
    <property type="entry name" value="PQQ_b-propeller_rpt"/>
</dbReference>
<protein>
    <submittedName>
        <fullName evidence="4">PQQ-binding-like beta-propeller repeat protein</fullName>
    </submittedName>
</protein>
<dbReference type="PANTHER" id="PTHR34512">
    <property type="entry name" value="CELL SURFACE PROTEIN"/>
    <property type="match status" value="1"/>
</dbReference>